<comment type="caution">
    <text evidence="1">The sequence shown here is derived from an EMBL/GenBank/DDBJ whole genome shotgun (WGS) entry which is preliminary data.</text>
</comment>
<reference evidence="1 2" key="1">
    <citation type="submission" date="2016-07" db="EMBL/GenBank/DDBJ databases">
        <title>Draft genome sequence of Prauserella muralis DSM 45305, isolated from a mould-covered wall in an indoor environment.</title>
        <authorList>
            <person name="Ruckert C."/>
            <person name="Albersmeier A."/>
            <person name="Jiang C.-L."/>
            <person name="Jiang Y."/>
            <person name="Kalinowski J."/>
            <person name="Schneider O."/>
            <person name="Winkler A."/>
            <person name="Zotchev S.B."/>
        </authorList>
    </citation>
    <scope>NUCLEOTIDE SEQUENCE [LARGE SCALE GENOMIC DNA]</scope>
    <source>
        <strain evidence="1 2">DSM 45305</strain>
    </source>
</reference>
<dbReference type="EMBL" id="MASW01000001">
    <property type="protein sequence ID" value="PXY30973.1"/>
    <property type="molecule type" value="Genomic_DNA"/>
</dbReference>
<protein>
    <submittedName>
        <fullName evidence="1">Uncharacterized protein</fullName>
    </submittedName>
</protein>
<keyword evidence="2" id="KW-1185">Reference proteome</keyword>
<evidence type="ECO:0000313" key="2">
    <source>
        <dbReference type="Proteomes" id="UP000249915"/>
    </source>
</evidence>
<proteinExistence type="predicted"/>
<dbReference type="AlphaFoldDB" id="A0A2V4BJT4"/>
<gene>
    <name evidence="1" type="ORF">BAY60_00645</name>
</gene>
<evidence type="ECO:0000313" key="1">
    <source>
        <dbReference type="EMBL" id="PXY30973.1"/>
    </source>
</evidence>
<name>A0A2V4BJT4_9PSEU</name>
<accession>A0A2V4BJT4</accession>
<dbReference type="Proteomes" id="UP000249915">
    <property type="component" value="Unassembled WGS sequence"/>
</dbReference>
<sequence>MGRMENAVRDKSPARGRTPALMRVGIALFAVGMLAVVAVFVMFAAGLSDLPVWLSVVAGVVTPLGLGLGLISLVREHRRG</sequence>
<organism evidence="1 2">
    <name type="scientific">Prauserella muralis</name>
    <dbReference type="NCBI Taxonomy" id="588067"/>
    <lineage>
        <taxon>Bacteria</taxon>
        <taxon>Bacillati</taxon>
        <taxon>Actinomycetota</taxon>
        <taxon>Actinomycetes</taxon>
        <taxon>Pseudonocardiales</taxon>
        <taxon>Pseudonocardiaceae</taxon>
        <taxon>Prauserella</taxon>
    </lineage>
</organism>